<evidence type="ECO:0000313" key="1">
    <source>
        <dbReference type="EMBL" id="SNS23584.1"/>
    </source>
</evidence>
<name>A0A239CVM2_9FIRM</name>
<dbReference type="Proteomes" id="UP000198304">
    <property type="component" value="Unassembled WGS sequence"/>
</dbReference>
<evidence type="ECO:0000313" key="2">
    <source>
        <dbReference type="Proteomes" id="UP000198304"/>
    </source>
</evidence>
<accession>A0A239CVM2</accession>
<proteinExistence type="predicted"/>
<protein>
    <submittedName>
        <fullName evidence="1">Uncharacterized protein</fullName>
    </submittedName>
</protein>
<dbReference type="AlphaFoldDB" id="A0A239CVM2"/>
<sequence length="34" mass="4210">MFDKLSDKYSEIVFRITTQGRFNTYWAAWARDEY</sequence>
<organism evidence="1 2">
    <name type="scientific">Anaerovirgula multivorans</name>
    <dbReference type="NCBI Taxonomy" id="312168"/>
    <lineage>
        <taxon>Bacteria</taxon>
        <taxon>Bacillati</taxon>
        <taxon>Bacillota</taxon>
        <taxon>Clostridia</taxon>
        <taxon>Peptostreptococcales</taxon>
        <taxon>Natronincolaceae</taxon>
        <taxon>Anaerovirgula</taxon>
    </lineage>
</organism>
<reference evidence="1 2" key="1">
    <citation type="submission" date="2017-06" db="EMBL/GenBank/DDBJ databases">
        <authorList>
            <person name="Kim H.J."/>
            <person name="Triplett B.A."/>
        </authorList>
    </citation>
    <scope>NUCLEOTIDE SEQUENCE [LARGE SCALE GENOMIC DNA]</scope>
    <source>
        <strain evidence="1 2">SCA</strain>
    </source>
</reference>
<dbReference type="EMBL" id="FZOJ01000006">
    <property type="protein sequence ID" value="SNS23584.1"/>
    <property type="molecule type" value="Genomic_DNA"/>
</dbReference>
<gene>
    <name evidence="1" type="ORF">SAMN05446037_1006151</name>
</gene>
<keyword evidence="2" id="KW-1185">Reference proteome</keyword>